<dbReference type="AlphaFoldDB" id="A0A918J5A7"/>
<evidence type="ECO:0000256" key="1">
    <source>
        <dbReference type="SAM" id="SignalP"/>
    </source>
</evidence>
<dbReference type="InterPro" id="IPR052755">
    <property type="entry name" value="Lysozyme_Inhibitor_LprI"/>
</dbReference>
<protein>
    <recommendedName>
        <fullName evidence="4">Lysozyme inhibitor LprI N-terminal domain-containing protein</fullName>
    </recommendedName>
</protein>
<gene>
    <name evidence="2" type="ORF">GCM10011452_37780</name>
</gene>
<dbReference type="RefSeq" id="WP_189635439.1">
    <property type="nucleotide sequence ID" value="NZ_BMYQ01000023.1"/>
</dbReference>
<dbReference type="Gene3D" id="3.90.226.10">
    <property type="entry name" value="2-enoyl-CoA Hydratase, Chain A, domain 1"/>
    <property type="match status" value="1"/>
</dbReference>
<accession>A0A918J5A7</accession>
<sequence>MFDFRFFRVAALAAGIFVSADARAAEILMIDGMSADQKIIMVRGEIVRGDDSTFFDLTEQAEKAIVYLESPGGDVATGLSIGAEIALRGFTTLVLEGPGCHSICAVIWVSGVRRYMGPRADISVHAAYELVKKEDGTVFAPVSGAANASIGAYLNEVGLSREAIEYFTTARPDETLLPITPEIAQVLDIEVYLQDGSETSPPSDRPTPSQLVEVMTDYMVLMTQCNELIEADQGFLDAQSKAAVKVAYDTFDERLIARLFSHQVQTAKVQMSEEGQVRFCLRTEENLRAHGKNTGITGPSFDCGLAASETETAICSSRDLWTLDRVMSRVYFYYKRMANGAQASAFLNTQRSWLTRRDECGGDVACLRERYSSRLFDFGF</sequence>
<dbReference type="GO" id="GO:0005576">
    <property type="term" value="C:extracellular region"/>
    <property type="evidence" value="ECO:0007669"/>
    <property type="project" value="TreeGrafter"/>
</dbReference>
<dbReference type="PANTHER" id="PTHR37549">
    <property type="entry name" value="LIPOPROTEIN LPRI"/>
    <property type="match status" value="1"/>
</dbReference>
<evidence type="ECO:0008006" key="4">
    <source>
        <dbReference type="Google" id="ProtNLM"/>
    </source>
</evidence>
<dbReference type="Proteomes" id="UP000628984">
    <property type="component" value="Unassembled WGS sequence"/>
</dbReference>
<dbReference type="PANTHER" id="PTHR37549:SF1">
    <property type="entry name" value="LIPOPROTEIN LPRI"/>
    <property type="match status" value="1"/>
</dbReference>
<name>A0A918J5A7_9RHOB</name>
<reference evidence="2" key="1">
    <citation type="journal article" date="2014" name="Int. J. Syst. Evol. Microbiol.">
        <title>Complete genome sequence of Corynebacterium casei LMG S-19264T (=DSM 44701T), isolated from a smear-ripened cheese.</title>
        <authorList>
            <consortium name="US DOE Joint Genome Institute (JGI-PGF)"/>
            <person name="Walter F."/>
            <person name="Albersmeier A."/>
            <person name="Kalinowski J."/>
            <person name="Ruckert C."/>
        </authorList>
    </citation>
    <scope>NUCLEOTIDE SEQUENCE</scope>
    <source>
        <strain evidence="2">KCTC 23714</strain>
    </source>
</reference>
<evidence type="ECO:0000313" key="2">
    <source>
        <dbReference type="EMBL" id="GGW46211.1"/>
    </source>
</evidence>
<dbReference type="SUPFAM" id="SSF52096">
    <property type="entry name" value="ClpP/crotonase"/>
    <property type="match status" value="1"/>
</dbReference>
<keyword evidence="3" id="KW-1185">Reference proteome</keyword>
<feature type="chain" id="PRO_5037134109" description="Lysozyme inhibitor LprI N-terminal domain-containing protein" evidence="1">
    <location>
        <begin position="25"/>
        <end position="380"/>
    </location>
</feature>
<reference evidence="2" key="2">
    <citation type="submission" date="2020-09" db="EMBL/GenBank/DDBJ databases">
        <authorList>
            <person name="Sun Q."/>
            <person name="Kim S."/>
        </authorList>
    </citation>
    <scope>NUCLEOTIDE SEQUENCE</scope>
    <source>
        <strain evidence="2">KCTC 23714</strain>
    </source>
</reference>
<dbReference type="InterPro" id="IPR029045">
    <property type="entry name" value="ClpP/crotonase-like_dom_sf"/>
</dbReference>
<keyword evidence="1" id="KW-0732">Signal</keyword>
<evidence type="ECO:0000313" key="3">
    <source>
        <dbReference type="Proteomes" id="UP000628984"/>
    </source>
</evidence>
<comment type="caution">
    <text evidence="2">The sequence shown here is derived from an EMBL/GenBank/DDBJ whole genome shotgun (WGS) entry which is preliminary data.</text>
</comment>
<dbReference type="EMBL" id="BMYQ01000023">
    <property type="protein sequence ID" value="GGW46211.1"/>
    <property type="molecule type" value="Genomic_DNA"/>
</dbReference>
<organism evidence="2 3">
    <name type="scientific">Gemmobacter lanyuensis</name>
    <dbReference type="NCBI Taxonomy" id="1054497"/>
    <lineage>
        <taxon>Bacteria</taxon>
        <taxon>Pseudomonadati</taxon>
        <taxon>Pseudomonadota</taxon>
        <taxon>Alphaproteobacteria</taxon>
        <taxon>Rhodobacterales</taxon>
        <taxon>Paracoccaceae</taxon>
        <taxon>Gemmobacter</taxon>
    </lineage>
</organism>
<feature type="signal peptide" evidence="1">
    <location>
        <begin position="1"/>
        <end position="24"/>
    </location>
</feature>
<proteinExistence type="predicted"/>